<keyword evidence="2" id="KW-1185">Reference proteome</keyword>
<name>A0A1A9LBM6_9FLAO</name>
<gene>
    <name evidence="1" type="ORF">A7A78_05605</name>
</gene>
<organism evidence="1 2">
    <name type="scientific">Aequorivita soesokkakensis</name>
    <dbReference type="NCBI Taxonomy" id="1385699"/>
    <lineage>
        <taxon>Bacteria</taxon>
        <taxon>Pseudomonadati</taxon>
        <taxon>Bacteroidota</taxon>
        <taxon>Flavobacteriia</taxon>
        <taxon>Flavobacteriales</taxon>
        <taxon>Flavobacteriaceae</taxon>
        <taxon>Aequorivita</taxon>
    </lineage>
</organism>
<evidence type="ECO:0000313" key="1">
    <source>
        <dbReference type="EMBL" id="OAD90396.1"/>
    </source>
</evidence>
<dbReference type="STRING" id="1385699.A7A78_05605"/>
<dbReference type="AlphaFoldDB" id="A0A1A9LBM6"/>
<sequence>MTVKQKIIAQINSIEDENILNEIFSLISAEFFFEETYKFSPSELQQVNEAIEDADNNRYFSQKESEKLVAQWLQEKSVGL</sequence>
<dbReference type="EMBL" id="LXIE01000045">
    <property type="protein sequence ID" value="OAD90396.1"/>
    <property type="molecule type" value="Genomic_DNA"/>
</dbReference>
<reference evidence="1 2" key="1">
    <citation type="submission" date="2016-05" db="EMBL/GenBank/DDBJ databases">
        <title>Genome sequencing of Vitellibacter soesokkakensis RSSK-12.</title>
        <authorList>
            <person name="Thevarajoo S."/>
            <person name="Selvaratnam C."/>
            <person name="Goh K.M."/>
            <person name="Chan K.-G."/>
            <person name="Chong C.S."/>
        </authorList>
    </citation>
    <scope>NUCLEOTIDE SEQUENCE [LARGE SCALE GENOMIC DNA]</scope>
    <source>
        <strain evidence="1 2">RSSK-12</strain>
    </source>
</reference>
<dbReference type="OrthoDB" id="1448954at2"/>
<dbReference type="Proteomes" id="UP000077552">
    <property type="component" value="Unassembled WGS sequence"/>
</dbReference>
<comment type="caution">
    <text evidence="1">The sequence shown here is derived from an EMBL/GenBank/DDBJ whole genome shotgun (WGS) entry which is preliminary data.</text>
</comment>
<dbReference type="RefSeq" id="WP_068762713.1">
    <property type="nucleotide sequence ID" value="NZ_LXIE01000045.1"/>
</dbReference>
<protein>
    <submittedName>
        <fullName evidence="1">Uncharacterized protein</fullName>
    </submittedName>
</protein>
<proteinExistence type="predicted"/>
<evidence type="ECO:0000313" key="2">
    <source>
        <dbReference type="Proteomes" id="UP000077552"/>
    </source>
</evidence>
<accession>A0A1A9LBM6</accession>